<evidence type="ECO:0000256" key="1">
    <source>
        <dbReference type="ARBA" id="ARBA00001933"/>
    </source>
</evidence>
<sequence>MHTPEGTYLAWLDCRQAGIPGNDPHGFFLQQARVALNNGLDFGADGAGFVRLNFACPKARLMQALERMRDALQALPSTHSA</sequence>
<dbReference type="Proteomes" id="UP000019140">
    <property type="component" value="Unassembled WGS sequence"/>
</dbReference>
<dbReference type="PANTHER" id="PTHR43525:SF1">
    <property type="entry name" value="PROTEIN MALY"/>
    <property type="match status" value="1"/>
</dbReference>
<gene>
    <name evidence="3" type="ORF">ETSY2_15010</name>
</gene>
<dbReference type="EMBL" id="AZHX01000602">
    <property type="protein sequence ID" value="ETX06789.1"/>
    <property type="molecule type" value="Genomic_DNA"/>
</dbReference>
<organism evidence="3 4">
    <name type="scientific">Candidatus Entotheonella gemina</name>
    <dbReference type="NCBI Taxonomy" id="1429439"/>
    <lineage>
        <taxon>Bacteria</taxon>
        <taxon>Pseudomonadati</taxon>
        <taxon>Nitrospinota/Tectimicrobiota group</taxon>
        <taxon>Candidatus Tectimicrobiota</taxon>
        <taxon>Candidatus Entotheonellia</taxon>
        <taxon>Candidatus Entotheonellales</taxon>
        <taxon>Candidatus Entotheonellaceae</taxon>
        <taxon>Candidatus Entotheonella</taxon>
    </lineage>
</organism>
<accession>W4M8X8</accession>
<evidence type="ECO:0000313" key="3">
    <source>
        <dbReference type="EMBL" id="ETX06789.1"/>
    </source>
</evidence>
<reference evidence="3 4" key="1">
    <citation type="journal article" date="2014" name="Nature">
        <title>An environmental bacterial taxon with a large and distinct metabolic repertoire.</title>
        <authorList>
            <person name="Wilson M.C."/>
            <person name="Mori T."/>
            <person name="Ruckert C."/>
            <person name="Uria A.R."/>
            <person name="Helf M.J."/>
            <person name="Takada K."/>
            <person name="Gernert C."/>
            <person name="Steffens U.A."/>
            <person name="Heycke N."/>
            <person name="Schmitt S."/>
            <person name="Rinke C."/>
            <person name="Helfrich E.J."/>
            <person name="Brachmann A.O."/>
            <person name="Gurgui C."/>
            <person name="Wakimoto T."/>
            <person name="Kracht M."/>
            <person name="Crusemann M."/>
            <person name="Hentschel U."/>
            <person name="Abe I."/>
            <person name="Matsunaga S."/>
            <person name="Kalinowski J."/>
            <person name="Takeyama H."/>
            <person name="Piel J."/>
        </authorList>
    </citation>
    <scope>NUCLEOTIDE SEQUENCE [LARGE SCALE GENOMIC DNA]</scope>
    <source>
        <strain evidence="4">TSY2</strain>
    </source>
</reference>
<dbReference type="InterPro" id="IPR015422">
    <property type="entry name" value="PyrdxlP-dep_Trfase_small"/>
</dbReference>
<comment type="caution">
    <text evidence="3">The sequence shown here is derived from an EMBL/GenBank/DDBJ whole genome shotgun (WGS) entry which is preliminary data.</text>
</comment>
<keyword evidence="2" id="KW-0663">Pyridoxal phosphate</keyword>
<name>W4M8X8_9BACT</name>
<evidence type="ECO:0008006" key="5">
    <source>
        <dbReference type="Google" id="ProtNLM"/>
    </source>
</evidence>
<dbReference type="Gene3D" id="3.90.1150.10">
    <property type="entry name" value="Aspartate Aminotransferase, domain 1"/>
    <property type="match status" value="1"/>
</dbReference>
<dbReference type="SUPFAM" id="SSF53383">
    <property type="entry name" value="PLP-dependent transferases"/>
    <property type="match status" value="1"/>
</dbReference>
<dbReference type="PANTHER" id="PTHR43525">
    <property type="entry name" value="PROTEIN MALY"/>
    <property type="match status" value="1"/>
</dbReference>
<protein>
    <recommendedName>
        <fullName evidence="5">Aminotransferase class I/classII domain-containing protein</fullName>
    </recommendedName>
</protein>
<evidence type="ECO:0000256" key="2">
    <source>
        <dbReference type="ARBA" id="ARBA00022898"/>
    </source>
</evidence>
<dbReference type="InterPro" id="IPR051798">
    <property type="entry name" value="Class-II_PLP-Dep_Aminotrans"/>
</dbReference>
<dbReference type="InterPro" id="IPR015424">
    <property type="entry name" value="PyrdxlP-dep_Trfase"/>
</dbReference>
<comment type="cofactor">
    <cofactor evidence="1">
        <name>pyridoxal 5'-phosphate</name>
        <dbReference type="ChEBI" id="CHEBI:597326"/>
    </cofactor>
</comment>
<keyword evidence="4" id="KW-1185">Reference proteome</keyword>
<proteinExistence type="predicted"/>
<dbReference type="HOGENOM" id="CLU_017584_15_4_7"/>
<dbReference type="AlphaFoldDB" id="W4M8X8"/>
<evidence type="ECO:0000313" key="4">
    <source>
        <dbReference type="Proteomes" id="UP000019140"/>
    </source>
</evidence>